<name>A0A0B6AY18_PRIM2</name>
<reference evidence="2 3" key="1">
    <citation type="journal article" date="2015" name="Genome Announc.">
        <title>Complete genome sequences for 35 biothreat assay-relevant bacillus species.</title>
        <authorList>
            <person name="Johnson S.L."/>
            <person name="Daligault H.E."/>
            <person name="Davenport K.W."/>
            <person name="Jaissle J."/>
            <person name="Frey K.G."/>
            <person name="Ladner J.T."/>
            <person name="Broomall S.M."/>
            <person name="Bishop-Lilly K.A."/>
            <person name="Bruce D.C."/>
            <person name="Gibbons H.S."/>
            <person name="Coyne S.R."/>
            <person name="Lo C.C."/>
            <person name="Meincke L."/>
            <person name="Munk A.C."/>
            <person name="Koroleva G.I."/>
            <person name="Rosenzweig C.N."/>
            <person name="Palacios G.F."/>
            <person name="Redden C.L."/>
            <person name="Minogue T.D."/>
            <person name="Chain P.S."/>
        </authorList>
    </citation>
    <scope>NUCLEOTIDE SEQUENCE [LARGE SCALE GENOMIC DNA]</scope>
    <source>
        <strain evidence="3">ATCC 14581 / DSM 32 / JCM 2506 / NBRC 15308 / NCIMB 9376 / NCTC 10342 / NRRL B-14308 / VKM B-512</strain>
        <plasmid evidence="2 3">pBMV_2</plasmid>
    </source>
</reference>
<evidence type="ECO:0000259" key="1">
    <source>
        <dbReference type="Pfam" id="PF04471"/>
    </source>
</evidence>
<dbReference type="SUPFAM" id="SSF52980">
    <property type="entry name" value="Restriction endonuclease-like"/>
    <property type="match status" value="1"/>
</dbReference>
<proteinExistence type="predicted"/>
<keyword evidence="2" id="KW-0614">Plasmid</keyword>
<dbReference type="GO" id="GO:0003677">
    <property type="term" value="F:DNA binding"/>
    <property type="evidence" value="ECO:0007669"/>
    <property type="project" value="InterPro"/>
</dbReference>
<dbReference type="GO" id="GO:0009307">
    <property type="term" value="P:DNA restriction-modification system"/>
    <property type="evidence" value="ECO:0007669"/>
    <property type="project" value="InterPro"/>
</dbReference>
<keyword evidence="2" id="KW-0540">Nuclease</keyword>
<dbReference type="EMBL" id="CP009921">
    <property type="protein sequence ID" value="AJI25608.1"/>
    <property type="molecule type" value="Genomic_DNA"/>
</dbReference>
<dbReference type="InterPro" id="IPR011856">
    <property type="entry name" value="tRNA_endonuc-like_dom_sf"/>
</dbReference>
<dbReference type="InterPro" id="IPR011335">
    <property type="entry name" value="Restrct_endonuc-II-like"/>
</dbReference>
<protein>
    <submittedName>
        <fullName evidence="2">Restriction endonuclease family protein</fullName>
    </submittedName>
</protein>
<gene>
    <name evidence="2" type="ORF">BG04_5700</name>
</gene>
<organism evidence="2 3">
    <name type="scientific">Priestia megaterium (strain ATCC 14581 / DSM 32 / CCUG 1817 / JCM 2506 / NBRC 15308 / NCIMB 9376 / NCTC 10342 / NRRL B-14308 / VKM B-512 / Ford 19)</name>
    <name type="common">Bacillus megaterium</name>
    <dbReference type="NCBI Taxonomy" id="1348623"/>
    <lineage>
        <taxon>Bacteria</taxon>
        <taxon>Bacillati</taxon>
        <taxon>Bacillota</taxon>
        <taxon>Bacilli</taxon>
        <taxon>Bacillales</taxon>
        <taxon>Bacillaceae</taxon>
        <taxon>Priestia</taxon>
    </lineage>
</organism>
<dbReference type="InterPro" id="IPR007560">
    <property type="entry name" value="Restrct_endonuc_IV_Mrr"/>
</dbReference>
<dbReference type="AlphaFoldDB" id="A0A0B6AY18"/>
<keyword evidence="2" id="KW-0378">Hydrolase</keyword>
<dbReference type="Gene3D" id="3.40.1350.10">
    <property type="match status" value="1"/>
</dbReference>
<evidence type="ECO:0000313" key="2">
    <source>
        <dbReference type="EMBL" id="AJI25608.1"/>
    </source>
</evidence>
<dbReference type="PANTHER" id="PTHR30015:SF6">
    <property type="entry name" value="SLL1429 PROTEIN"/>
    <property type="match status" value="1"/>
</dbReference>
<accession>A0A0B6AY18</accession>
<dbReference type="Pfam" id="PF04471">
    <property type="entry name" value="Mrr_cat"/>
    <property type="match status" value="1"/>
</dbReference>
<dbReference type="Proteomes" id="UP000031829">
    <property type="component" value="Plasmid pBMV_2"/>
</dbReference>
<dbReference type="GeneID" id="93645822"/>
<dbReference type="InterPro" id="IPR052906">
    <property type="entry name" value="Type_IV_Methyl-Rstrct_Enzyme"/>
</dbReference>
<feature type="domain" description="Restriction endonuclease type IV Mrr" evidence="1">
    <location>
        <begin position="66"/>
        <end position="173"/>
    </location>
</feature>
<keyword evidence="2" id="KW-0255">Endonuclease</keyword>
<dbReference type="KEGG" id="bmeg:BG04_5700"/>
<evidence type="ECO:0000313" key="3">
    <source>
        <dbReference type="Proteomes" id="UP000031829"/>
    </source>
</evidence>
<dbReference type="RefSeq" id="WP_034655983.1">
    <property type="nucleotide sequence ID" value="NZ_CP009921.1"/>
</dbReference>
<geneLocation type="plasmid" evidence="2 3">
    <name>pBMV_2</name>
</geneLocation>
<dbReference type="HOGENOM" id="CLU_101688_2_1_9"/>
<dbReference type="GO" id="GO:0015666">
    <property type="term" value="F:restriction endodeoxyribonuclease activity"/>
    <property type="evidence" value="ECO:0007669"/>
    <property type="project" value="TreeGrafter"/>
</dbReference>
<dbReference type="PANTHER" id="PTHR30015">
    <property type="entry name" value="MRR RESTRICTION SYSTEM PROTEIN"/>
    <property type="match status" value="1"/>
</dbReference>
<sequence>MAKRKKKEDNTLLLVLLGVIILLGILTLSKLLLFLLLITIGIAFFLFYKKVKESKIIKRSNIKEIDVMNGIQFENYLGVLFKSLGYKAQVTRTSHDYGADLIIVKDNKKIVVQAKRYSKKVGISSVQQIVGAKNYYKADEVWVITNNYFTQPAINLAYANNVILIDRDSLIQLSAQVN</sequence>